<comment type="caution">
    <text evidence="9">The sequence shown here is derived from an EMBL/GenBank/DDBJ whole genome shotgun (WGS) entry which is preliminary data.</text>
</comment>
<keyword evidence="1 7" id="KW-0963">Cytoplasm</keyword>
<keyword evidence="4" id="KW-0677">Repeat</keyword>
<comment type="subunit">
    <text evidence="7">Component of the eukaryotic translation initiation factor 3 (eIF-3) complex.</text>
</comment>
<dbReference type="InterPro" id="IPR001680">
    <property type="entry name" value="WD40_rpt"/>
</dbReference>
<organism evidence="9 10">
    <name type="scientific">Protomyces lactucae-debilis</name>
    <dbReference type="NCBI Taxonomy" id="2754530"/>
    <lineage>
        <taxon>Eukaryota</taxon>
        <taxon>Fungi</taxon>
        <taxon>Dikarya</taxon>
        <taxon>Ascomycota</taxon>
        <taxon>Taphrinomycotina</taxon>
        <taxon>Taphrinomycetes</taxon>
        <taxon>Taphrinales</taxon>
        <taxon>Protomycetaceae</taxon>
        <taxon>Protomyces</taxon>
    </lineage>
</organism>
<keyword evidence="3 8" id="KW-0853">WD repeat</keyword>
<reference evidence="9 10" key="1">
    <citation type="submission" date="2016-07" db="EMBL/GenBank/DDBJ databases">
        <title>Pervasive Adenine N6-methylation of Active Genes in Fungi.</title>
        <authorList>
            <consortium name="DOE Joint Genome Institute"/>
            <person name="Mondo S.J."/>
            <person name="Dannebaum R.O."/>
            <person name="Kuo R.C."/>
            <person name="Labutti K."/>
            <person name="Haridas S."/>
            <person name="Kuo A."/>
            <person name="Salamov A."/>
            <person name="Ahrendt S.R."/>
            <person name="Lipzen A."/>
            <person name="Sullivan W."/>
            <person name="Andreopoulos W.B."/>
            <person name="Clum A."/>
            <person name="Lindquist E."/>
            <person name="Daum C."/>
            <person name="Ramamoorthy G.K."/>
            <person name="Gryganskyi A."/>
            <person name="Culley D."/>
            <person name="Magnuson J.K."/>
            <person name="James T.Y."/>
            <person name="O'Malley M.A."/>
            <person name="Stajich J.E."/>
            <person name="Spatafora J.W."/>
            <person name="Visel A."/>
            <person name="Grigoriev I.V."/>
        </authorList>
    </citation>
    <scope>NUCLEOTIDE SEQUENCE [LARGE SCALE GENOMIC DNA]</scope>
    <source>
        <strain evidence="9 10">12-1054</strain>
    </source>
</reference>
<comment type="subcellular location">
    <subcellularLocation>
        <location evidence="7">Cytoplasm</location>
    </subcellularLocation>
</comment>
<dbReference type="GO" id="GO:0071541">
    <property type="term" value="C:eukaryotic translation initiation factor 3 complex, eIF3m"/>
    <property type="evidence" value="ECO:0007669"/>
    <property type="project" value="TreeGrafter"/>
</dbReference>
<evidence type="ECO:0000256" key="5">
    <source>
        <dbReference type="ARBA" id="ARBA00022917"/>
    </source>
</evidence>
<evidence type="ECO:0000256" key="1">
    <source>
        <dbReference type="ARBA" id="ARBA00022490"/>
    </source>
</evidence>
<keyword evidence="5 7" id="KW-0648">Protein biosynthesis</keyword>
<sequence length="329" mass="36145">MRPILLQGHERSITHIVYNVEGDLLFSTAKDHVINAWFTHNGERLGTYNGHVGAIWTVSCNKNSTMLASGSADNTIKLWNVETGQCLKTWEFPTAVKRVAFSEDDAFLLGVTEKRMGYPGSIVVFPIHEDLSAPQADEPSLTMTTIDSKVTMAGWSYLNKYILAGHENGTVSQYDAKTGDRLKNLPAHDATITDLQMSLDGSFFITASKDKTAKIIDVATLDVKKVYNTDTPLNCACLVEVENSGLQEPMVLVGGGQEARDVTTTSAREGKFESRVYSIYGDELGRIRGHFGPLNTIAASKGSFASGGEDGYVRVHHYDDAFKSFKYRV</sequence>
<dbReference type="GO" id="GO:0003723">
    <property type="term" value="F:RNA binding"/>
    <property type="evidence" value="ECO:0007669"/>
    <property type="project" value="TreeGrafter"/>
</dbReference>
<evidence type="ECO:0000256" key="7">
    <source>
        <dbReference type="HAMAP-Rule" id="MF_03008"/>
    </source>
</evidence>
<dbReference type="OMA" id="VWFSHNG"/>
<feature type="repeat" description="WD" evidence="8">
    <location>
        <begin position="6"/>
        <end position="47"/>
    </location>
</feature>
<evidence type="ECO:0000256" key="2">
    <source>
        <dbReference type="ARBA" id="ARBA00022540"/>
    </source>
</evidence>
<dbReference type="SMART" id="SM00320">
    <property type="entry name" value="WD40"/>
    <property type="match status" value="6"/>
</dbReference>
<dbReference type="OrthoDB" id="24966at2759"/>
<accession>A0A1Y2FT71</accession>
<evidence type="ECO:0000313" key="9">
    <source>
        <dbReference type="EMBL" id="ORY86386.1"/>
    </source>
</evidence>
<dbReference type="GO" id="GO:0033290">
    <property type="term" value="C:eukaryotic 48S preinitiation complex"/>
    <property type="evidence" value="ECO:0007669"/>
    <property type="project" value="UniProtKB-UniRule"/>
</dbReference>
<comment type="similarity">
    <text evidence="6">Belongs to the WD repeat STRAP family.</text>
</comment>
<protein>
    <recommendedName>
        <fullName evidence="7">Eukaryotic translation initiation factor 3 subunit I</fullName>
        <shortName evidence="7">eIF3i</shortName>
    </recommendedName>
    <alternativeName>
        <fullName evidence="7">Eukaryotic translation initiation factor 3 39 kDa subunit homolog</fullName>
        <shortName evidence="7">eIF-3 39 kDa subunit homolog</shortName>
    </alternativeName>
</protein>
<dbReference type="InterPro" id="IPR027525">
    <property type="entry name" value="eIF3i"/>
</dbReference>
<keyword evidence="10" id="KW-1185">Reference proteome</keyword>
<keyword evidence="2 7" id="KW-0396">Initiation factor</keyword>
<dbReference type="PROSITE" id="PS00678">
    <property type="entry name" value="WD_REPEATS_1"/>
    <property type="match status" value="1"/>
</dbReference>
<dbReference type="GO" id="GO:0016282">
    <property type="term" value="C:eukaryotic 43S preinitiation complex"/>
    <property type="evidence" value="ECO:0007669"/>
    <property type="project" value="UniProtKB-UniRule"/>
</dbReference>
<evidence type="ECO:0000256" key="6">
    <source>
        <dbReference type="ARBA" id="ARBA00038394"/>
    </source>
</evidence>
<dbReference type="Pfam" id="PF24805">
    <property type="entry name" value="EIF3I"/>
    <property type="match status" value="1"/>
</dbReference>
<dbReference type="PROSITE" id="PS50082">
    <property type="entry name" value="WD_REPEATS_2"/>
    <property type="match status" value="3"/>
</dbReference>
<dbReference type="PANTHER" id="PTHR19877:SF1">
    <property type="entry name" value="EUKARYOTIC TRANSLATION INITIATION FACTOR 3 SUBUNIT I"/>
    <property type="match status" value="1"/>
</dbReference>
<evidence type="ECO:0000256" key="8">
    <source>
        <dbReference type="PROSITE-ProRule" id="PRU00221"/>
    </source>
</evidence>
<gene>
    <name evidence="7" type="primary">TIF34</name>
    <name evidence="9" type="ORF">BCR37DRAFT_391162</name>
</gene>
<comment type="similarity">
    <text evidence="7">Belongs to the eIF-3 subunit I family.</text>
</comment>
<feature type="repeat" description="WD" evidence="8">
    <location>
        <begin position="48"/>
        <end position="89"/>
    </location>
</feature>
<dbReference type="EMBL" id="MCFI01000003">
    <property type="protein sequence ID" value="ORY86386.1"/>
    <property type="molecule type" value="Genomic_DNA"/>
</dbReference>
<dbReference type="Proteomes" id="UP000193685">
    <property type="component" value="Unassembled WGS sequence"/>
</dbReference>
<dbReference type="SUPFAM" id="SSF50978">
    <property type="entry name" value="WD40 repeat-like"/>
    <property type="match status" value="1"/>
</dbReference>
<dbReference type="GO" id="GO:0003743">
    <property type="term" value="F:translation initiation factor activity"/>
    <property type="evidence" value="ECO:0007669"/>
    <property type="project" value="UniProtKB-UniRule"/>
</dbReference>
<dbReference type="HAMAP" id="MF_03008">
    <property type="entry name" value="eIF3i"/>
    <property type="match status" value="1"/>
</dbReference>
<proteinExistence type="inferred from homology"/>
<dbReference type="STRING" id="56484.A0A1Y2FT71"/>
<dbReference type="PANTHER" id="PTHR19877">
    <property type="entry name" value="EUKARYOTIC TRANSLATION INITIATION FACTOR 3 SUBUNIT I"/>
    <property type="match status" value="1"/>
</dbReference>
<comment type="function">
    <text evidence="7">Component of the eukaryotic translation initiation factor 3 (eIF-3) complex, which is involved in protein synthesis of a specialized repertoire of mRNAs and, together with other initiation factors, stimulates binding of mRNA and methionyl-tRNAi to the 40S ribosome. The eIF-3 complex specifically targets and initiates translation of a subset of mRNAs involved in cell proliferation.</text>
</comment>
<name>A0A1Y2FT71_PROLT</name>
<evidence type="ECO:0000256" key="4">
    <source>
        <dbReference type="ARBA" id="ARBA00022737"/>
    </source>
</evidence>
<evidence type="ECO:0000313" key="10">
    <source>
        <dbReference type="Proteomes" id="UP000193685"/>
    </source>
</evidence>
<feature type="repeat" description="WD" evidence="8">
    <location>
        <begin position="185"/>
        <end position="226"/>
    </location>
</feature>
<dbReference type="Gene3D" id="2.130.10.10">
    <property type="entry name" value="YVTN repeat-like/Quinoprotein amine dehydrogenase"/>
    <property type="match status" value="1"/>
</dbReference>
<dbReference type="PROSITE" id="PS50294">
    <property type="entry name" value="WD_REPEATS_REGION"/>
    <property type="match status" value="2"/>
</dbReference>
<dbReference type="InterPro" id="IPR036322">
    <property type="entry name" value="WD40_repeat_dom_sf"/>
</dbReference>
<dbReference type="GO" id="GO:0001732">
    <property type="term" value="P:formation of cytoplasmic translation initiation complex"/>
    <property type="evidence" value="ECO:0007669"/>
    <property type="project" value="UniProtKB-UniRule"/>
</dbReference>
<dbReference type="AlphaFoldDB" id="A0A1Y2FT71"/>
<dbReference type="InterPro" id="IPR019775">
    <property type="entry name" value="WD40_repeat_CS"/>
</dbReference>
<dbReference type="InterPro" id="IPR015943">
    <property type="entry name" value="WD40/YVTN_repeat-like_dom_sf"/>
</dbReference>
<evidence type="ECO:0000256" key="3">
    <source>
        <dbReference type="ARBA" id="ARBA00022574"/>
    </source>
</evidence>